<keyword evidence="7 9" id="KW-0255">Endonuclease</keyword>
<protein>
    <recommendedName>
        <fullName evidence="9">Protein pelota homolog</fullName>
        <ecNumber evidence="9">3.1.-.-</ecNumber>
    </recommendedName>
</protein>
<dbReference type="Gene3D" id="2.30.30.870">
    <property type="entry name" value="Pelota, domain A"/>
    <property type="match status" value="1"/>
</dbReference>
<feature type="domain" description="eRF1/Pelota-like N-terminal" evidence="10">
    <location>
        <begin position="1"/>
        <end position="127"/>
    </location>
</feature>
<dbReference type="GO" id="GO:0005737">
    <property type="term" value="C:cytoplasm"/>
    <property type="evidence" value="ECO:0007669"/>
    <property type="project" value="UniProtKB-SubCell"/>
</dbReference>
<dbReference type="AlphaFoldDB" id="A0A7K4BYV3"/>
<dbReference type="GO" id="GO:0070481">
    <property type="term" value="P:nuclear-transcribed mRNA catabolic process, non-stop decay"/>
    <property type="evidence" value="ECO:0007669"/>
    <property type="project" value="InterPro"/>
</dbReference>
<comment type="subunit">
    <text evidence="9">Monomer.</text>
</comment>
<comment type="caution">
    <text evidence="11">The sequence shown here is derived from an EMBL/GenBank/DDBJ whole genome shotgun (WGS) entry which is preliminary data.</text>
</comment>
<evidence type="ECO:0000259" key="10">
    <source>
        <dbReference type="SMART" id="SM01194"/>
    </source>
</evidence>
<evidence type="ECO:0000256" key="4">
    <source>
        <dbReference type="ARBA" id="ARBA00022490"/>
    </source>
</evidence>
<dbReference type="SUPFAM" id="SSF55315">
    <property type="entry name" value="L30e-like"/>
    <property type="match status" value="1"/>
</dbReference>
<evidence type="ECO:0000256" key="8">
    <source>
        <dbReference type="ARBA" id="ARBA00022801"/>
    </source>
</evidence>
<reference evidence="11 12" key="1">
    <citation type="journal article" date="2020" name="Biotechnol. Biofuels">
        <title>New insights from the biogas microbiome by comprehensive genome-resolved metagenomics of nearly 1600 species originating from multiple anaerobic digesters.</title>
        <authorList>
            <person name="Campanaro S."/>
            <person name="Treu L."/>
            <person name="Rodriguez-R L.M."/>
            <person name="Kovalovszki A."/>
            <person name="Ziels R.M."/>
            <person name="Maus I."/>
            <person name="Zhu X."/>
            <person name="Kougias P.G."/>
            <person name="Basile A."/>
            <person name="Luo G."/>
            <person name="Schluter A."/>
            <person name="Konstantinidis K.T."/>
            <person name="Angelidaki I."/>
        </authorList>
    </citation>
    <scope>NUCLEOTIDE SEQUENCE [LARGE SCALE GENOMIC DNA]</scope>
    <source>
        <strain evidence="11">AS22ysBPME_79</strain>
    </source>
</reference>
<dbReference type="Pfam" id="PF26356">
    <property type="entry name" value="Pelota_N"/>
    <property type="match status" value="1"/>
</dbReference>
<dbReference type="EMBL" id="JAAZKV010000009">
    <property type="protein sequence ID" value="NMA44417.1"/>
    <property type="molecule type" value="Genomic_DNA"/>
</dbReference>
<evidence type="ECO:0000256" key="2">
    <source>
        <dbReference type="ARBA" id="ARBA00004496"/>
    </source>
</evidence>
<dbReference type="SMART" id="SM01194">
    <property type="entry name" value="eRF1_1"/>
    <property type="match status" value="1"/>
</dbReference>
<evidence type="ECO:0000256" key="7">
    <source>
        <dbReference type="ARBA" id="ARBA00022759"/>
    </source>
</evidence>
<dbReference type="Gene3D" id="3.30.1330.30">
    <property type="match status" value="1"/>
</dbReference>
<organism evidence="11 12">
    <name type="scientific">Candidatus Iainarchaeum sp</name>
    <dbReference type="NCBI Taxonomy" id="3101447"/>
    <lineage>
        <taxon>Archaea</taxon>
        <taxon>Candidatus Iainarchaeota</taxon>
        <taxon>Candidatus Iainarchaeia</taxon>
        <taxon>Candidatus Iainarchaeales</taxon>
        <taxon>Candidatus Iainarchaeaceae</taxon>
        <taxon>Candidatus Iainarchaeum</taxon>
    </lineage>
</organism>
<evidence type="ECO:0000256" key="9">
    <source>
        <dbReference type="HAMAP-Rule" id="MF_01853"/>
    </source>
</evidence>
<comment type="cofactor">
    <cofactor evidence="1 9">
        <name>a divalent metal cation</name>
        <dbReference type="ChEBI" id="CHEBI:60240"/>
    </cofactor>
</comment>
<comment type="similarity">
    <text evidence="3 9">Belongs to the eukaryotic release factor 1 family. Pelota subfamily.</text>
</comment>
<comment type="subcellular location">
    <subcellularLocation>
        <location evidence="2 9">Cytoplasm</location>
    </subcellularLocation>
</comment>
<dbReference type="SUPFAM" id="SSF53137">
    <property type="entry name" value="Translational machinery components"/>
    <property type="match status" value="1"/>
</dbReference>
<dbReference type="GO" id="GO:0016787">
    <property type="term" value="F:hydrolase activity"/>
    <property type="evidence" value="ECO:0007669"/>
    <property type="project" value="UniProtKB-KW"/>
</dbReference>
<gene>
    <name evidence="9" type="primary">pelA</name>
    <name evidence="11" type="ORF">GX950_01220</name>
</gene>
<dbReference type="GO" id="GO:0046872">
    <property type="term" value="F:metal ion binding"/>
    <property type="evidence" value="ECO:0007669"/>
    <property type="project" value="UniProtKB-UniRule"/>
</dbReference>
<dbReference type="Gene3D" id="3.30.420.60">
    <property type="entry name" value="eRF1 domain 2"/>
    <property type="match status" value="1"/>
</dbReference>
<keyword evidence="8 9" id="KW-0378">Hydrolase</keyword>
<dbReference type="GO" id="GO:0070966">
    <property type="term" value="P:nuclear-transcribed mRNA catabolic process, no-go decay"/>
    <property type="evidence" value="ECO:0007669"/>
    <property type="project" value="InterPro"/>
</dbReference>
<evidence type="ECO:0000256" key="1">
    <source>
        <dbReference type="ARBA" id="ARBA00001968"/>
    </source>
</evidence>
<dbReference type="GO" id="GO:0004519">
    <property type="term" value="F:endonuclease activity"/>
    <property type="evidence" value="ECO:0007669"/>
    <property type="project" value="UniProtKB-UniRule"/>
</dbReference>
<comment type="domain">
    <text evidence="9">The N-terminal domain has the RNA-binding Sm fold. It harbors the endoribonuclease activity.</text>
</comment>
<dbReference type="NCBIfam" id="TIGR00111">
    <property type="entry name" value="pelota"/>
    <property type="match status" value="1"/>
</dbReference>
<dbReference type="HAMAP" id="MF_01853">
    <property type="entry name" value="PelO"/>
    <property type="match status" value="1"/>
</dbReference>
<dbReference type="InterPro" id="IPR004405">
    <property type="entry name" value="TF_pelota"/>
</dbReference>
<keyword evidence="4 9" id="KW-0963">Cytoplasm</keyword>
<dbReference type="EC" id="3.1.-.-" evidence="9"/>
<evidence type="ECO:0000256" key="5">
    <source>
        <dbReference type="ARBA" id="ARBA00022722"/>
    </source>
</evidence>
<dbReference type="GO" id="GO:0070651">
    <property type="term" value="P:nonfunctional rRNA decay"/>
    <property type="evidence" value="ECO:0007669"/>
    <property type="project" value="TreeGrafter"/>
</dbReference>
<evidence type="ECO:0000313" key="12">
    <source>
        <dbReference type="Proteomes" id="UP000526302"/>
    </source>
</evidence>
<evidence type="ECO:0000313" key="11">
    <source>
        <dbReference type="EMBL" id="NMA44417.1"/>
    </source>
</evidence>
<dbReference type="Proteomes" id="UP000526302">
    <property type="component" value="Unassembled WGS sequence"/>
</dbReference>
<name>A0A7K4BYV3_9ARCH</name>
<sequence length="344" mass="39583">MKILKIDKKYNEIIVIPETSEDLWHLEKIIESGDIISGKTDRKIKAEREGEKTQRITIFVDLEIKEVHFQEYSENLRVNGIIIKGKPEELIQIKSHQSIDIEKGEKVIIKKKAIKEWQIDRLKKAEKESATTKLLIILLDDEEAELAFVNQFSITKKAKIKSKKSGKRFAEEKSDYFEKIMEKIIQLEPKKILIVGPGFTKENFKKFYEEKKPKGAPTAFIETTNEIGETGFKELITQGKLKTLEKELQLSKEGEIIEEFLSLISKGKTEYGKEKVTQALEIGAVEKLIISETTLMQERKEIEKIMNIAEMTKCEIIVISSKNPQEKIIQNLSGVGAILRYKLE</sequence>
<dbReference type="InterPro" id="IPR005142">
    <property type="entry name" value="eRF1_3"/>
</dbReference>
<keyword evidence="6 9" id="KW-0479">Metal-binding</keyword>
<dbReference type="PANTHER" id="PTHR10853:SF0">
    <property type="entry name" value="PROTEIN PELOTA HOMOLOG"/>
    <property type="match status" value="1"/>
</dbReference>
<dbReference type="InterPro" id="IPR029064">
    <property type="entry name" value="Ribosomal_eL30-like_sf"/>
</dbReference>
<dbReference type="InterPro" id="IPR038069">
    <property type="entry name" value="Pelota/DOM34_N"/>
</dbReference>
<accession>A0A7K4BYV3</accession>
<evidence type="ECO:0000256" key="6">
    <source>
        <dbReference type="ARBA" id="ARBA00022723"/>
    </source>
</evidence>
<evidence type="ECO:0000256" key="3">
    <source>
        <dbReference type="ARBA" id="ARBA00009504"/>
    </source>
</evidence>
<keyword evidence="5 9" id="KW-0540">Nuclease</keyword>
<dbReference type="SUPFAM" id="SSF159065">
    <property type="entry name" value="Dom34/Pelota N-terminal domain-like"/>
    <property type="match status" value="1"/>
</dbReference>
<dbReference type="InterPro" id="IPR023521">
    <property type="entry name" value="Pelota_arc"/>
</dbReference>
<dbReference type="GO" id="GO:0032790">
    <property type="term" value="P:ribosome disassembly"/>
    <property type="evidence" value="ECO:0007669"/>
    <property type="project" value="TreeGrafter"/>
</dbReference>
<dbReference type="PANTHER" id="PTHR10853">
    <property type="entry name" value="PELOTA"/>
    <property type="match status" value="1"/>
</dbReference>
<dbReference type="InterPro" id="IPR005140">
    <property type="entry name" value="eRF1_Pelota-like_N"/>
</dbReference>
<dbReference type="InterPro" id="IPR042226">
    <property type="entry name" value="eFR1_2_sf"/>
</dbReference>
<dbReference type="InterPro" id="IPR058547">
    <property type="entry name" value="Pelota_N"/>
</dbReference>
<dbReference type="GO" id="GO:0071025">
    <property type="term" value="P:RNA surveillance"/>
    <property type="evidence" value="ECO:0007669"/>
    <property type="project" value="InterPro"/>
</dbReference>
<proteinExistence type="inferred from homology"/>
<comment type="function">
    <text evidence="9">May function in recognizing stalled ribosomes, interact with stem-loop structures in stalled mRNA molecules, and effect endonucleolytic cleavage of the mRNA. May play a role in the release non-functional ribosomes and degradation of damaged mRNAs. Has endoribonuclease activity.</text>
</comment>
<dbReference type="Pfam" id="PF03465">
    <property type="entry name" value="eRF1_3"/>
    <property type="match status" value="1"/>
</dbReference>